<dbReference type="RefSeq" id="XP_066910271.1">
    <property type="nucleotide sequence ID" value="XM_067054170.1"/>
</dbReference>
<keyword evidence="3" id="KW-1185">Reference proteome</keyword>
<proteinExistence type="predicted"/>
<protein>
    <submittedName>
        <fullName evidence="2">Uncharacterized protein</fullName>
    </submittedName>
</protein>
<dbReference type="GeneID" id="136797582"/>
<feature type="compositionally biased region" description="Basic and acidic residues" evidence="1">
    <location>
        <begin position="101"/>
        <end position="120"/>
    </location>
</feature>
<feature type="compositionally biased region" description="Polar residues" evidence="1">
    <location>
        <begin position="343"/>
        <end position="366"/>
    </location>
</feature>
<feature type="compositionally biased region" description="Acidic residues" evidence="1">
    <location>
        <begin position="368"/>
        <end position="379"/>
    </location>
</feature>
<dbReference type="AlphaFoldDB" id="A0A7M5WJ79"/>
<feature type="region of interest" description="Disordered" evidence="1">
    <location>
        <begin position="343"/>
        <end position="385"/>
    </location>
</feature>
<evidence type="ECO:0000313" key="3">
    <source>
        <dbReference type="Proteomes" id="UP000594262"/>
    </source>
</evidence>
<dbReference type="EnsemblMetazoa" id="CLYHEMT003793.7">
    <property type="protein sequence ID" value="CLYHEMP003793.7"/>
    <property type="gene ID" value="CLYHEMG003793"/>
</dbReference>
<dbReference type="Proteomes" id="UP000594262">
    <property type="component" value="Unplaced"/>
</dbReference>
<organism evidence="2 3">
    <name type="scientific">Clytia hemisphaerica</name>
    <dbReference type="NCBI Taxonomy" id="252671"/>
    <lineage>
        <taxon>Eukaryota</taxon>
        <taxon>Metazoa</taxon>
        <taxon>Cnidaria</taxon>
        <taxon>Hydrozoa</taxon>
        <taxon>Hydroidolina</taxon>
        <taxon>Leptothecata</taxon>
        <taxon>Obeliida</taxon>
        <taxon>Clytiidae</taxon>
        <taxon>Clytia</taxon>
    </lineage>
</organism>
<evidence type="ECO:0000313" key="2">
    <source>
        <dbReference type="EnsemblMetazoa" id="CLYHEMP003793.7"/>
    </source>
</evidence>
<dbReference type="OrthoDB" id="6036234at2759"/>
<name>A0A7M5WJ79_9CNID</name>
<evidence type="ECO:0000256" key="1">
    <source>
        <dbReference type="SAM" id="MobiDB-lite"/>
    </source>
</evidence>
<sequence length="417" mass="47243">MAIERFLEMHAKQRCRHASIGEIPKELENTGNMKRTHSEGDMDPLKRFEYLRNGKATSVMIRATPNAVRWDEINRIQYRFQALNFHSDVLDALIQNSPPLSRREHNVASNKPKNENESDKNNNNIPLNRRDDNNNNQNGSLSSDDEDDETDLIDATSTKKNVEKIRNTRSGKLRSIRRSNSADVRNEIERKASVVQVGPKDDTSDYNSDEEVFQTRSEGDIDFNTTICHVKTGQIKDTTQIHVQSYNTTTNNMDNDNKPFTKKDLNLLADPSTYGKASQRQASSAPASTKISVVTPIESVSINDRFRSEITNLGDTTSEDLSAKSKEDLIELVKSLQRELETSKQQQCNHSSPQMLSTRSSCSRQDSISEEISLEEEADDGRSTPAVSTLIENFEKREGFRLQRSSTLPYRIRKAPS</sequence>
<feature type="compositionally biased region" description="Acidic residues" evidence="1">
    <location>
        <begin position="143"/>
        <end position="152"/>
    </location>
</feature>
<feature type="region of interest" description="Disordered" evidence="1">
    <location>
        <begin position="100"/>
        <end position="166"/>
    </location>
</feature>
<reference evidence="2" key="1">
    <citation type="submission" date="2021-01" db="UniProtKB">
        <authorList>
            <consortium name="EnsemblMetazoa"/>
        </authorList>
    </citation>
    <scope>IDENTIFICATION</scope>
</reference>
<accession>A0A7M5WJ79</accession>